<gene>
    <name evidence="3" type="ORF">BJ212DRAFT_1304393</name>
</gene>
<comment type="caution">
    <text evidence="3">The sequence shown here is derived from an EMBL/GenBank/DDBJ whole genome shotgun (WGS) entry which is preliminary data.</text>
</comment>
<proteinExistence type="predicted"/>
<feature type="region of interest" description="Disordered" evidence="2">
    <location>
        <begin position="1"/>
        <end position="20"/>
    </location>
</feature>
<dbReference type="OrthoDB" id="2685572at2759"/>
<evidence type="ECO:0000256" key="1">
    <source>
        <dbReference type="SAM" id="Coils"/>
    </source>
</evidence>
<dbReference type="AlphaFoldDB" id="A0A9P7DVN9"/>
<protein>
    <submittedName>
        <fullName evidence="3">Uncharacterized protein</fullName>
    </submittedName>
</protein>
<evidence type="ECO:0000313" key="3">
    <source>
        <dbReference type="EMBL" id="KAG1804180.1"/>
    </source>
</evidence>
<evidence type="ECO:0000256" key="2">
    <source>
        <dbReference type="SAM" id="MobiDB-lite"/>
    </source>
</evidence>
<evidence type="ECO:0000313" key="4">
    <source>
        <dbReference type="Proteomes" id="UP000807769"/>
    </source>
</evidence>
<feature type="compositionally biased region" description="Polar residues" evidence="2">
    <location>
        <begin position="1"/>
        <end position="12"/>
    </location>
</feature>
<organism evidence="3 4">
    <name type="scientific">Suillus subaureus</name>
    <dbReference type="NCBI Taxonomy" id="48587"/>
    <lineage>
        <taxon>Eukaryota</taxon>
        <taxon>Fungi</taxon>
        <taxon>Dikarya</taxon>
        <taxon>Basidiomycota</taxon>
        <taxon>Agaricomycotina</taxon>
        <taxon>Agaricomycetes</taxon>
        <taxon>Agaricomycetidae</taxon>
        <taxon>Boletales</taxon>
        <taxon>Suillineae</taxon>
        <taxon>Suillaceae</taxon>
        <taxon>Suillus</taxon>
    </lineage>
</organism>
<keyword evidence="1" id="KW-0175">Coiled coil</keyword>
<name>A0A9P7DVN9_9AGAM</name>
<sequence length="169" mass="18889">MGRWPPSSTVNTHGGKKPPVKQYQSEFNHYRASSEDLELQHTNKLHTVETRYIQQIKVAKTELKAEINGMKEQFEKKLASLLMSKNCNDAGDMAEAETNEGFEKDVKKLERSALAFGDNSLKCQDLQKNFWKACKLSGNLTIPLTAASDRLESTPPGPQAEVVIVIVIL</sequence>
<dbReference type="Proteomes" id="UP000807769">
    <property type="component" value="Unassembled WGS sequence"/>
</dbReference>
<dbReference type="GeneID" id="64627607"/>
<feature type="coiled-coil region" evidence="1">
    <location>
        <begin position="20"/>
        <end position="73"/>
    </location>
</feature>
<keyword evidence="4" id="KW-1185">Reference proteome</keyword>
<dbReference type="RefSeq" id="XP_041186804.1">
    <property type="nucleotide sequence ID" value="XM_041333590.1"/>
</dbReference>
<dbReference type="EMBL" id="JABBWG010000061">
    <property type="protein sequence ID" value="KAG1804180.1"/>
    <property type="molecule type" value="Genomic_DNA"/>
</dbReference>
<accession>A0A9P7DVN9</accession>
<reference evidence="3" key="1">
    <citation type="journal article" date="2020" name="New Phytol.">
        <title>Comparative genomics reveals dynamic genome evolution in host specialist ectomycorrhizal fungi.</title>
        <authorList>
            <person name="Lofgren L.A."/>
            <person name="Nguyen N.H."/>
            <person name="Vilgalys R."/>
            <person name="Ruytinx J."/>
            <person name="Liao H.L."/>
            <person name="Branco S."/>
            <person name="Kuo A."/>
            <person name="LaButti K."/>
            <person name="Lipzen A."/>
            <person name="Andreopoulos W."/>
            <person name="Pangilinan J."/>
            <person name="Riley R."/>
            <person name="Hundley H."/>
            <person name="Na H."/>
            <person name="Barry K."/>
            <person name="Grigoriev I.V."/>
            <person name="Stajich J.E."/>
            <person name="Kennedy P.G."/>
        </authorList>
    </citation>
    <scope>NUCLEOTIDE SEQUENCE</scope>
    <source>
        <strain evidence="3">MN1</strain>
    </source>
</reference>